<dbReference type="InterPro" id="IPR050742">
    <property type="entry name" value="Helicase_Restrict-Modif_Enz"/>
</dbReference>
<accession>A0A2T2X361</accession>
<name>A0A2T2X361_9FIRM</name>
<dbReference type="Proteomes" id="UP000242972">
    <property type="component" value="Unassembled WGS sequence"/>
</dbReference>
<dbReference type="SUPFAM" id="SSF52540">
    <property type="entry name" value="P-loop containing nucleoside triphosphate hydrolases"/>
    <property type="match status" value="1"/>
</dbReference>
<organism evidence="2 3">
    <name type="scientific">Sulfobacillus benefaciens</name>
    <dbReference type="NCBI Taxonomy" id="453960"/>
    <lineage>
        <taxon>Bacteria</taxon>
        <taxon>Bacillati</taxon>
        <taxon>Bacillota</taxon>
        <taxon>Clostridia</taxon>
        <taxon>Eubacteriales</taxon>
        <taxon>Clostridiales Family XVII. Incertae Sedis</taxon>
        <taxon>Sulfobacillus</taxon>
    </lineage>
</organism>
<evidence type="ECO:0000259" key="1">
    <source>
        <dbReference type="Pfam" id="PF04851"/>
    </source>
</evidence>
<keyword evidence="2" id="KW-0255">Endonuclease</keyword>
<dbReference type="InterPro" id="IPR006935">
    <property type="entry name" value="Helicase/UvrB_N"/>
</dbReference>
<reference evidence="2 3" key="1">
    <citation type="journal article" date="2014" name="BMC Genomics">
        <title>Comparison of environmental and isolate Sulfobacillus genomes reveals diverse carbon, sulfur, nitrogen, and hydrogen metabolisms.</title>
        <authorList>
            <person name="Justice N.B."/>
            <person name="Norman A."/>
            <person name="Brown C.T."/>
            <person name="Singh A."/>
            <person name="Thomas B.C."/>
            <person name="Banfield J.F."/>
        </authorList>
    </citation>
    <scope>NUCLEOTIDE SEQUENCE [LARGE SCALE GENOMIC DNA]</scope>
    <source>
        <strain evidence="2">AMDSBA4</strain>
    </source>
</reference>
<keyword evidence="2" id="KW-0378">Hydrolase</keyword>
<dbReference type="Pfam" id="PF04851">
    <property type="entry name" value="ResIII"/>
    <property type="match status" value="1"/>
</dbReference>
<comment type="caution">
    <text evidence="2">The sequence shown here is derived from an EMBL/GenBank/DDBJ whole genome shotgun (WGS) entry which is preliminary data.</text>
</comment>
<feature type="domain" description="Helicase/UvrB N-terminal" evidence="1">
    <location>
        <begin position="93"/>
        <end position="333"/>
    </location>
</feature>
<gene>
    <name evidence="2" type="ORF">C7B46_18810</name>
</gene>
<sequence>MKWAEIFPQDPHALLDPSVRWYPGVDDGLDAHPQAVLPPLVQRIREGVARWRADGYPGVSETSRALLRWWFDTDHVIMGPDGIAQLFRYYFAQREAIETVMWLYEVERAREPYALMKYDGSGQVSRRLFSEDWTRYVLKLATGTGKTKVLSLLIAWSYFHKLYEPNSDLARNFLVIAPNIIVLDRLKTDLDGARIFWADPILPDNGFAGQAWQDDFQLTVHLQNAVHVTQDTGNLLLTNIHRLYRTEKTPAFTDTNTLEYFLGPKPVSKTTDDTVDLAPLISELPDLLVLNDEAHHIHDEQLSWFQTIADLVSQFRLRERSVSAQIDVTATPRHADGAIFVQTVSDYPLVEAIRQGVVKRPVLPDQASRAKLRERPSEDYGERYADYLHLGYLEWDKVTAELRPIGKKPILFVMTDDTKDCDTVQEYLERRYPALRPVLVIHTKKNGDLAEGSSNQSKAELIKLRELANTIDDPANPYKAIVSVMVLREGWDVQNVVTIVGLRPFKAKSQILPEQALGRGLRRMFRGEPIAEQVSVIGTDAFMDFVERIKAEGVELDYRPMGPQTPPKGPLTIQIDRGNPTKDIDRLDIMLPELSPRIYREYKNFGELDLNAVEHPRWPIKQFSDAEQREIIFRDIDTEGVDHTTVLDMALDPNPNHVVGYFARTIMRDLRMVGGFDVLFGKLKQFLQDDLFMEPVRLDDLNMLRNLSELEVTASIFDTTKRAINALTIRDKGTTRIQNTIKLSQKKTFLVKDQGFMIPKKSVFNKVVGDSQFELDFASFLDGCEDLVSFAKNHQNQGFAIEYHNADGGVARYYPDWFVKETEDQIWLIETKGREDVDDPRKWDRLQQWCQDAMGQDGTKSFKALYVSQEQWDKYRPRSFRELCRAFAEAKPLANP</sequence>
<dbReference type="GO" id="GO:0003677">
    <property type="term" value="F:DNA binding"/>
    <property type="evidence" value="ECO:0007669"/>
    <property type="project" value="InterPro"/>
</dbReference>
<dbReference type="EMBL" id="PXYW01000093">
    <property type="protein sequence ID" value="PSR28922.1"/>
    <property type="molecule type" value="Genomic_DNA"/>
</dbReference>
<dbReference type="GO" id="GO:0004519">
    <property type="term" value="F:endonuclease activity"/>
    <property type="evidence" value="ECO:0007669"/>
    <property type="project" value="UniProtKB-KW"/>
</dbReference>
<proteinExistence type="predicted"/>
<dbReference type="AlphaFoldDB" id="A0A2T2X361"/>
<dbReference type="PANTHER" id="PTHR47396:SF1">
    <property type="entry name" value="ATP-DEPENDENT HELICASE IRC3-RELATED"/>
    <property type="match status" value="1"/>
</dbReference>
<keyword evidence="2" id="KW-0540">Nuclease</keyword>
<evidence type="ECO:0000313" key="3">
    <source>
        <dbReference type="Proteomes" id="UP000242972"/>
    </source>
</evidence>
<dbReference type="GO" id="GO:0016787">
    <property type="term" value="F:hydrolase activity"/>
    <property type="evidence" value="ECO:0007669"/>
    <property type="project" value="InterPro"/>
</dbReference>
<protein>
    <submittedName>
        <fullName evidence="2">Type III restriction endonuclease subunit R</fullName>
    </submittedName>
</protein>
<dbReference type="GO" id="GO:0005829">
    <property type="term" value="C:cytosol"/>
    <property type="evidence" value="ECO:0007669"/>
    <property type="project" value="TreeGrafter"/>
</dbReference>
<dbReference type="InterPro" id="IPR027417">
    <property type="entry name" value="P-loop_NTPase"/>
</dbReference>
<dbReference type="PANTHER" id="PTHR47396">
    <property type="entry name" value="TYPE I RESTRICTION ENZYME ECOKI R PROTEIN"/>
    <property type="match status" value="1"/>
</dbReference>
<dbReference type="GO" id="GO:0005524">
    <property type="term" value="F:ATP binding"/>
    <property type="evidence" value="ECO:0007669"/>
    <property type="project" value="InterPro"/>
</dbReference>
<evidence type="ECO:0000313" key="2">
    <source>
        <dbReference type="EMBL" id="PSR28922.1"/>
    </source>
</evidence>
<dbReference type="Gene3D" id="3.40.50.300">
    <property type="entry name" value="P-loop containing nucleotide triphosphate hydrolases"/>
    <property type="match status" value="2"/>
</dbReference>